<dbReference type="NCBIfam" id="TIGR01402">
    <property type="entry name" value="fliQ"/>
    <property type="match status" value="1"/>
</dbReference>
<dbReference type="PRINTS" id="PR00952">
    <property type="entry name" value="TYPE3IMQPROT"/>
</dbReference>
<feature type="transmembrane region" description="Helical" evidence="7">
    <location>
        <begin position="13"/>
        <end position="39"/>
    </location>
</feature>
<dbReference type="InterPro" id="IPR002191">
    <property type="entry name" value="Bac_export_3"/>
</dbReference>
<organism evidence="8 9">
    <name type="scientific">Ectopseudomonas guguanensis</name>
    <dbReference type="NCBI Taxonomy" id="1198456"/>
    <lineage>
        <taxon>Bacteria</taxon>
        <taxon>Pseudomonadati</taxon>
        <taxon>Pseudomonadota</taxon>
        <taxon>Gammaproteobacteria</taxon>
        <taxon>Pseudomonadales</taxon>
        <taxon>Pseudomonadaceae</taxon>
        <taxon>Ectopseudomonas</taxon>
    </lineage>
</organism>
<dbReference type="EMBL" id="FNJJ01000011">
    <property type="protein sequence ID" value="SDP99632.1"/>
    <property type="molecule type" value="Genomic_DNA"/>
</dbReference>
<keyword evidence="7" id="KW-0975">Bacterial flagellum</keyword>
<keyword evidence="4 7" id="KW-0812">Transmembrane</keyword>
<keyword evidence="8" id="KW-0282">Flagellum</keyword>
<dbReference type="AlphaFoldDB" id="A0A1H0X9S6"/>
<comment type="subcellular location">
    <subcellularLocation>
        <location evidence="1 7">Cell membrane</location>
        <topology evidence="1">Multi-pass membrane protein</topology>
    </subcellularLocation>
    <subcellularLocation>
        <location evidence="7">Bacterial flagellum basal body</location>
    </subcellularLocation>
</comment>
<dbReference type="GO" id="GO:0009306">
    <property type="term" value="P:protein secretion"/>
    <property type="evidence" value="ECO:0007669"/>
    <property type="project" value="InterPro"/>
</dbReference>
<accession>A0A1H0X9S6</accession>
<gene>
    <name evidence="7" type="primary">fliQ</name>
    <name evidence="8" type="ORF">SAMN05216213_11130</name>
</gene>
<evidence type="ECO:0000313" key="8">
    <source>
        <dbReference type="EMBL" id="SDP99632.1"/>
    </source>
</evidence>
<evidence type="ECO:0000256" key="6">
    <source>
        <dbReference type="ARBA" id="ARBA00023136"/>
    </source>
</evidence>
<feature type="transmembrane region" description="Helical" evidence="7">
    <location>
        <begin position="51"/>
        <end position="70"/>
    </location>
</feature>
<dbReference type="GO" id="GO:0005886">
    <property type="term" value="C:plasma membrane"/>
    <property type="evidence" value="ECO:0007669"/>
    <property type="project" value="UniProtKB-SubCell"/>
</dbReference>
<evidence type="ECO:0000256" key="2">
    <source>
        <dbReference type="ARBA" id="ARBA00006156"/>
    </source>
</evidence>
<keyword evidence="8" id="KW-0966">Cell projection</keyword>
<evidence type="ECO:0000256" key="4">
    <source>
        <dbReference type="ARBA" id="ARBA00022692"/>
    </source>
</evidence>
<keyword evidence="6 7" id="KW-0472">Membrane</keyword>
<keyword evidence="5 7" id="KW-1133">Transmembrane helix</keyword>
<protein>
    <recommendedName>
        <fullName evidence="7">Flagellar biosynthetic protein FliQ</fullName>
    </recommendedName>
</protein>
<evidence type="ECO:0000256" key="1">
    <source>
        <dbReference type="ARBA" id="ARBA00004651"/>
    </source>
</evidence>
<keyword evidence="9" id="KW-1185">Reference proteome</keyword>
<evidence type="ECO:0000256" key="5">
    <source>
        <dbReference type="ARBA" id="ARBA00022989"/>
    </source>
</evidence>
<dbReference type="PIRSF" id="PIRSF004669">
    <property type="entry name" value="FliQ"/>
    <property type="match status" value="1"/>
</dbReference>
<keyword evidence="3 7" id="KW-1003">Cell membrane</keyword>
<name>A0A1H0X9S6_9GAMM</name>
<dbReference type="OrthoDB" id="9806440at2"/>
<evidence type="ECO:0000256" key="7">
    <source>
        <dbReference type="RuleBase" id="RU364090"/>
    </source>
</evidence>
<dbReference type="PANTHER" id="PTHR34040">
    <property type="entry name" value="FLAGELLAR BIOSYNTHETIC PROTEIN FLIQ"/>
    <property type="match status" value="1"/>
</dbReference>
<comment type="function">
    <text evidence="7">Role in flagellar biosynthesis.</text>
</comment>
<reference evidence="9" key="1">
    <citation type="submission" date="2016-10" db="EMBL/GenBank/DDBJ databases">
        <authorList>
            <person name="Varghese N."/>
            <person name="Submissions S."/>
        </authorList>
    </citation>
    <scope>NUCLEOTIDE SEQUENCE [LARGE SCALE GENOMIC DNA]</scope>
    <source>
        <strain evidence="9">JCM 18416</strain>
    </source>
</reference>
<dbReference type="GeneID" id="300932953"/>
<dbReference type="Pfam" id="PF01313">
    <property type="entry name" value="Bac_export_3"/>
    <property type="match status" value="1"/>
</dbReference>
<comment type="similarity">
    <text evidence="2 7">Belongs to the FliQ/MopD/SpaQ family.</text>
</comment>
<sequence length="89" mass="9953">MTPEVAVDLFREALWLIVLIVGLAVVPSLVVGLIVAMFQAATQINEQTLSFLPRLMVMLITLIWAGPWLVSQLMEYTQNLIQNIPYLIG</sequence>
<evidence type="ECO:0000256" key="3">
    <source>
        <dbReference type="ARBA" id="ARBA00022475"/>
    </source>
</evidence>
<evidence type="ECO:0000313" key="9">
    <source>
        <dbReference type="Proteomes" id="UP000199460"/>
    </source>
</evidence>
<dbReference type="RefSeq" id="WP_090432566.1">
    <property type="nucleotide sequence ID" value="NZ_CP040349.1"/>
</dbReference>
<dbReference type="GO" id="GO:0044780">
    <property type="term" value="P:bacterial-type flagellum assembly"/>
    <property type="evidence" value="ECO:0007669"/>
    <property type="project" value="InterPro"/>
</dbReference>
<dbReference type="InterPro" id="IPR006305">
    <property type="entry name" value="FliQ"/>
</dbReference>
<keyword evidence="8" id="KW-0969">Cilium</keyword>
<dbReference type="GO" id="GO:0009425">
    <property type="term" value="C:bacterial-type flagellum basal body"/>
    <property type="evidence" value="ECO:0007669"/>
    <property type="project" value="UniProtKB-SubCell"/>
</dbReference>
<dbReference type="Proteomes" id="UP000199460">
    <property type="component" value="Unassembled WGS sequence"/>
</dbReference>
<dbReference type="PANTHER" id="PTHR34040:SF8">
    <property type="entry name" value="FLAGELLAR BIOSYNTHETIC PROTEIN FLIQ"/>
    <property type="match status" value="1"/>
</dbReference>
<proteinExistence type="inferred from homology"/>